<protein>
    <submittedName>
        <fullName evidence="1">Uncharacterized protein</fullName>
    </submittedName>
</protein>
<organism evidence="1 2">
    <name type="scientific">Legionella cherrii</name>
    <dbReference type="NCBI Taxonomy" id="28084"/>
    <lineage>
        <taxon>Bacteria</taxon>
        <taxon>Pseudomonadati</taxon>
        <taxon>Pseudomonadota</taxon>
        <taxon>Gammaproteobacteria</taxon>
        <taxon>Legionellales</taxon>
        <taxon>Legionellaceae</taxon>
        <taxon>Legionella</taxon>
    </lineage>
</organism>
<dbReference type="EMBL" id="LNXW01000013">
    <property type="protein sequence ID" value="KTC79577.1"/>
    <property type="molecule type" value="Genomic_DNA"/>
</dbReference>
<dbReference type="Proteomes" id="UP000054921">
    <property type="component" value="Unassembled WGS sequence"/>
</dbReference>
<name>A0A0W0S8X5_9GAMM</name>
<evidence type="ECO:0000313" key="2">
    <source>
        <dbReference type="Proteomes" id="UP000054921"/>
    </source>
</evidence>
<evidence type="ECO:0000313" key="1">
    <source>
        <dbReference type="EMBL" id="KTC79577.1"/>
    </source>
</evidence>
<dbReference type="AlphaFoldDB" id="A0A0W0S8X5"/>
<dbReference type="PATRIC" id="fig|28084.5.peg.1732"/>
<dbReference type="OrthoDB" id="5648156at2"/>
<comment type="caution">
    <text evidence="1">The sequence shown here is derived from an EMBL/GenBank/DDBJ whole genome shotgun (WGS) entry which is preliminary data.</text>
</comment>
<proteinExistence type="predicted"/>
<gene>
    <name evidence="1" type="ORF">Lche_1597</name>
</gene>
<sequence length="138" mass="16406">MKRFFKPAKRHISFKEYMEDTLITAKRITETSPGLQRYSSAQFEIALISFADLETLKKEMDADLEVEFPDLLEIDWQAGFDWLDLAVHYGDEDAIEYFKQNMQKEVFATNYLLYKSECRPYTVLQLHEQISKPEQMKF</sequence>
<accession>A0A0W0S8X5</accession>
<reference evidence="1 2" key="1">
    <citation type="submission" date="2015-11" db="EMBL/GenBank/DDBJ databases">
        <title>Genomic analysis of 38 Legionella species identifies large and diverse effector repertoires.</title>
        <authorList>
            <person name="Burstein D."/>
            <person name="Amaro F."/>
            <person name="Zusman T."/>
            <person name="Lifshitz Z."/>
            <person name="Cohen O."/>
            <person name="Gilbert J.A."/>
            <person name="Pupko T."/>
            <person name="Shuman H.A."/>
            <person name="Segal G."/>
        </authorList>
    </citation>
    <scope>NUCLEOTIDE SEQUENCE [LARGE SCALE GENOMIC DNA]</scope>
    <source>
        <strain evidence="1 2">ORW</strain>
    </source>
</reference>